<evidence type="ECO:0000313" key="3">
    <source>
        <dbReference type="Proteomes" id="UP000019116"/>
    </source>
</evidence>
<dbReference type="Gramene" id="TraesCS7A03G0549800.1">
    <property type="protein sequence ID" value="TraesCS7A03G0549800.1.CDS1"/>
    <property type="gene ID" value="TraesCS7A03G0549800"/>
</dbReference>
<organism evidence="2">
    <name type="scientific">Triticum aestivum</name>
    <name type="common">Wheat</name>
    <dbReference type="NCBI Taxonomy" id="4565"/>
    <lineage>
        <taxon>Eukaryota</taxon>
        <taxon>Viridiplantae</taxon>
        <taxon>Streptophyta</taxon>
        <taxon>Embryophyta</taxon>
        <taxon>Tracheophyta</taxon>
        <taxon>Spermatophyta</taxon>
        <taxon>Magnoliopsida</taxon>
        <taxon>Liliopsida</taxon>
        <taxon>Poales</taxon>
        <taxon>Poaceae</taxon>
        <taxon>BOP clade</taxon>
        <taxon>Pooideae</taxon>
        <taxon>Triticodae</taxon>
        <taxon>Triticeae</taxon>
        <taxon>Triticinae</taxon>
        <taxon>Triticum</taxon>
    </lineage>
</organism>
<protein>
    <recommendedName>
        <fullName evidence="1">DUF1618 domain-containing protein</fullName>
    </recommendedName>
</protein>
<dbReference type="Gramene" id="TraesLAC7A03G03839110.1">
    <property type="protein sequence ID" value="TraesLAC7A03G03839110.1.CDS1"/>
    <property type="gene ID" value="TraesLAC7A03G03839110"/>
</dbReference>
<accession>A0A3B6RE29</accession>
<dbReference type="PANTHER" id="PTHR33086:SF51">
    <property type="entry name" value="OS06G0307900 PROTEIN"/>
    <property type="match status" value="1"/>
</dbReference>
<dbReference type="OMA" id="AENDINP"/>
<dbReference type="InterPro" id="IPR011676">
    <property type="entry name" value="DUF1618"/>
</dbReference>
<reference evidence="2" key="1">
    <citation type="submission" date="2018-08" db="EMBL/GenBank/DDBJ databases">
        <authorList>
            <person name="Rossello M."/>
        </authorList>
    </citation>
    <scope>NUCLEOTIDE SEQUENCE [LARGE SCALE GENOMIC DNA]</scope>
    <source>
        <strain evidence="2">cv. Chinese Spring</strain>
    </source>
</reference>
<dbReference type="Gramene" id="TraesJAG7A03G03868250.1">
    <property type="protein sequence ID" value="TraesJAG7A03G03868250.1.CDS1"/>
    <property type="gene ID" value="TraesJAG7A03G03868250"/>
</dbReference>
<dbReference type="Gramene" id="TraesLDM7A03G03890790.1">
    <property type="protein sequence ID" value="TraesLDM7A03G03890790.1.CDS1"/>
    <property type="gene ID" value="TraesLDM7A03G03890790"/>
</dbReference>
<dbReference type="Gramene" id="TraesSYM7A03G03837470.1">
    <property type="protein sequence ID" value="TraesSYM7A03G03837470.1.CDS1"/>
    <property type="gene ID" value="TraesSYM7A03G03837470"/>
</dbReference>
<evidence type="ECO:0000313" key="2">
    <source>
        <dbReference type="EnsemblPlants" id="TraesCS7A02G239300.1.cds1"/>
    </source>
</evidence>
<dbReference type="Gramene" id="TraesCS7A02G239300.1">
    <property type="protein sequence ID" value="TraesCS7A02G239300.1.cds1"/>
    <property type="gene ID" value="TraesCS7A02G239300"/>
</dbReference>
<dbReference type="OrthoDB" id="10273419at2759"/>
<sequence>MSDPAEDAAALARAWIVVDRLTVPVPEGGLAKLAGADLLVAFQEAPAPSKVFLPDRVSDRPLYVAAADAKGFFVLCEVQGPALQGPEVFYGCDAGKGVVTRIPERPVLDHLDIAGNECVVGPRATKIGVMAKNSIYLVAELSHASADATRLALFCYSPSIGQWVEKELALPSFALRPWHGNFTISHLNKMWWVDLSFGVLCCDPFAESPVLTYFPLPPGCELPLELHQQQLSRTWCLGISGKTLRFVNLEGTGASVIIKAWSFVSDDEPAGWMPEFELPEVEIWAGQSNRPYGVLSSPFVSPVAPDFICLLKGSVLFWVDLKSGQNSLFYRLPTLEVDGATGVEPRFMPLQMVWRPWAIVASTGVCNDQLKDEMRLERSAPPVQSSLVYGNTCVRNRTTKYMYLAAIERSGAMLICAGIQRIGDIAIKKVYFVRHDITEKSHKRLPDLGHGALVHGNVGLVVDKEGVCMVAELVRTKNKNSGLIRLWRSDDKRDKWTDKEVNFPLQGSRRWNGNGAISWGGKIWWIDLSQGLMSYDPFGAKSKLCYIAFPGGHEIAENDINPLIVESRLVNISCGKLQYAELHGPDEEPVITVWTMVAQSKGMSWRRKYDLKLTEVWSKKSFHGKGLRRERPALALLHPFNNEVIYLTQEAKLISVNVSSAEVKECVPCVLEDKATDCRSGKFIVYDMPLKYIGLFPRPYVLQS</sequence>
<feature type="domain" description="DUF1618" evidence="1">
    <location>
        <begin position="192"/>
        <end position="309"/>
    </location>
</feature>
<dbReference type="Gramene" id="TraesSTA7A03G03881670.1">
    <property type="protein sequence ID" value="TraesSTA7A03G03881670.1.CDS1"/>
    <property type="gene ID" value="TraesSTA7A03G03881670"/>
</dbReference>
<name>A0A3B6RE29_WHEAT</name>
<dbReference type="Gramene" id="TraesCAD_scaffold_083673_01G000100.1">
    <property type="protein sequence ID" value="TraesCAD_scaffold_083673_01G000100.1"/>
    <property type="gene ID" value="TraesCAD_scaffold_083673_01G000100"/>
</dbReference>
<proteinExistence type="predicted"/>
<dbReference type="Gramene" id="TraesMAC7A03G03887290.1">
    <property type="protein sequence ID" value="TraesMAC7A03G03887290.1.CDS1"/>
    <property type="gene ID" value="TraesMAC7A03G03887290"/>
</dbReference>
<dbReference type="Gramene" id="TraesROB_scaffold_045417_01G000100.1">
    <property type="protein sequence ID" value="TraesROB_scaffold_045417_01G000100.1"/>
    <property type="gene ID" value="TraesROB_scaffold_045417_01G000100"/>
</dbReference>
<evidence type="ECO:0000259" key="1">
    <source>
        <dbReference type="Pfam" id="PF07762"/>
    </source>
</evidence>
<reference evidence="2" key="2">
    <citation type="submission" date="2018-10" db="UniProtKB">
        <authorList>
            <consortium name="EnsemblPlants"/>
        </authorList>
    </citation>
    <scope>IDENTIFICATION</scope>
</reference>
<dbReference type="Pfam" id="PF07762">
    <property type="entry name" value="DUF1618"/>
    <property type="match status" value="2"/>
</dbReference>
<dbReference type="Gramene" id="TraesJUL7A03G03921680.1">
    <property type="protein sequence ID" value="TraesJUL7A03G03921680.1.CDS1"/>
    <property type="gene ID" value="TraesJUL7A03G03921680"/>
</dbReference>
<feature type="domain" description="DUF1618" evidence="1">
    <location>
        <begin position="525"/>
        <end position="646"/>
    </location>
</feature>
<dbReference type="PANTHER" id="PTHR33086">
    <property type="entry name" value="OS05G0468200 PROTEIN-RELATED"/>
    <property type="match status" value="1"/>
</dbReference>
<dbReference type="Proteomes" id="UP000019116">
    <property type="component" value="Chromosome 7A"/>
</dbReference>
<dbReference type="Gramene" id="TraesCLE_scaffold_053947_01G000100.1">
    <property type="protein sequence ID" value="TraesCLE_scaffold_053947_01G000100.1"/>
    <property type="gene ID" value="TraesCLE_scaffold_053947_01G000100"/>
</dbReference>
<dbReference type="Gramene" id="TraesNOR7A03G03929190.1">
    <property type="protein sequence ID" value="TraesNOR7A03G03929190.1.CDS1"/>
    <property type="gene ID" value="TraesNOR7A03G03929190"/>
</dbReference>
<dbReference type="EnsemblPlants" id="TraesCS7A02G239300.1">
    <property type="protein sequence ID" value="TraesCS7A02G239300.1.cds1"/>
    <property type="gene ID" value="TraesCS7A02G239300"/>
</dbReference>
<dbReference type="Gramene" id="TraesWEE_scaffold_010811_01G000100.1">
    <property type="protein sequence ID" value="TraesWEE_scaffold_010811_01G000100.1"/>
    <property type="gene ID" value="TraesWEE_scaffold_010811_01G000100"/>
</dbReference>
<dbReference type="AlphaFoldDB" id="A0A3B6RE29"/>
<keyword evidence="3" id="KW-1185">Reference proteome</keyword>